<sequence length="116" mass="13410">MRKFNTHTLGIAQGSIVLFSDYQHDGVMWTGKGAREFRHVVTFDEPFLAPPMVQVGISMFDFDRETNQRADISAELITREGFAIVFRTWNDTRVARIRADWTAFGEVHSEDDWVIE</sequence>
<dbReference type="GO" id="GO:0070492">
    <property type="term" value="F:oligosaccharide binding"/>
    <property type="evidence" value="ECO:0007669"/>
    <property type="project" value="TreeGrafter"/>
</dbReference>
<dbReference type="InterPro" id="IPR037221">
    <property type="entry name" value="H-type_lectin_dom_sf"/>
</dbReference>
<protein>
    <submittedName>
        <fullName evidence="2">H-type lectin domain protein</fullName>
    </submittedName>
</protein>
<evidence type="ECO:0000313" key="2">
    <source>
        <dbReference type="EMBL" id="SLN57253.1"/>
    </source>
</evidence>
<proteinExistence type="predicted"/>
<dbReference type="GO" id="GO:0009986">
    <property type="term" value="C:cell surface"/>
    <property type="evidence" value="ECO:0007669"/>
    <property type="project" value="TreeGrafter"/>
</dbReference>
<dbReference type="AlphaFoldDB" id="A0A1Y5T9S7"/>
<feature type="domain" description="H-type lectin" evidence="1">
    <location>
        <begin position="41"/>
        <end position="104"/>
    </location>
</feature>
<gene>
    <name evidence="2" type="ORF">PSA7680_02999</name>
</gene>
<dbReference type="Pfam" id="PF09458">
    <property type="entry name" value="H_lectin"/>
    <property type="match status" value="1"/>
</dbReference>
<dbReference type="SUPFAM" id="SSF141086">
    <property type="entry name" value="Agglutinin HPA-like"/>
    <property type="match status" value="1"/>
</dbReference>
<evidence type="ECO:0000313" key="3">
    <source>
        <dbReference type="Proteomes" id="UP000193409"/>
    </source>
</evidence>
<dbReference type="GO" id="GO:0030247">
    <property type="term" value="F:polysaccharide binding"/>
    <property type="evidence" value="ECO:0007669"/>
    <property type="project" value="TreeGrafter"/>
</dbReference>
<dbReference type="GO" id="GO:0046871">
    <property type="term" value="F:N-acetylgalactosamine binding"/>
    <property type="evidence" value="ECO:0007669"/>
    <property type="project" value="TreeGrafter"/>
</dbReference>
<dbReference type="GO" id="GO:0045335">
    <property type="term" value="C:phagocytic vesicle"/>
    <property type="evidence" value="ECO:0007669"/>
    <property type="project" value="TreeGrafter"/>
</dbReference>
<dbReference type="InterPro" id="IPR052487">
    <property type="entry name" value="Galactose-binding_lectin"/>
</dbReference>
<name>A0A1Y5T9S7_9RHOB</name>
<reference evidence="2 3" key="1">
    <citation type="submission" date="2017-03" db="EMBL/GenBank/DDBJ databases">
        <authorList>
            <person name="Afonso C.L."/>
            <person name="Miller P.J."/>
            <person name="Scott M.A."/>
            <person name="Spackman E."/>
            <person name="Goraichik I."/>
            <person name="Dimitrov K.M."/>
            <person name="Suarez D.L."/>
            <person name="Swayne D.E."/>
        </authorList>
    </citation>
    <scope>NUCLEOTIDE SEQUENCE [LARGE SCALE GENOMIC DNA]</scope>
    <source>
        <strain evidence="2 3">CECT 7680</strain>
    </source>
</reference>
<dbReference type="EMBL" id="FWFQ01000024">
    <property type="protein sequence ID" value="SLN57253.1"/>
    <property type="molecule type" value="Genomic_DNA"/>
</dbReference>
<keyword evidence="3" id="KW-1185">Reference proteome</keyword>
<accession>A0A1Y5T9S7</accession>
<keyword evidence="2" id="KW-0430">Lectin</keyword>
<dbReference type="GO" id="GO:0098609">
    <property type="term" value="P:cell-cell adhesion"/>
    <property type="evidence" value="ECO:0007669"/>
    <property type="project" value="TreeGrafter"/>
</dbReference>
<dbReference type="OrthoDB" id="7658568at2"/>
<dbReference type="Gene3D" id="2.60.40.2080">
    <property type="match status" value="1"/>
</dbReference>
<evidence type="ECO:0000259" key="1">
    <source>
        <dbReference type="Pfam" id="PF09458"/>
    </source>
</evidence>
<dbReference type="GO" id="GO:0098636">
    <property type="term" value="C:protein complex involved in cell adhesion"/>
    <property type="evidence" value="ECO:0007669"/>
    <property type="project" value="TreeGrafter"/>
</dbReference>
<dbReference type="Proteomes" id="UP000193409">
    <property type="component" value="Unassembled WGS sequence"/>
</dbReference>
<organism evidence="2 3">
    <name type="scientific">Pseudoruegeria aquimaris</name>
    <dbReference type="NCBI Taxonomy" id="393663"/>
    <lineage>
        <taxon>Bacteria</taxon>
        <taxon>Pseudomonadati</taxon>
        <taxon>Pseudomonadota</taxon>
        <taxon>Alphaproteobacteria</taxon>
        <taxon>Rhodobacterales</taxon>
        <taxon>Roseobacteraceae</taxon>
        <taxon>Pseudoruegeria</taxon>
    </lineage>
</organism>
<dbReference type="RefSeq" id="WP_085869528.1">
    <property type="nucleotide sequence ID" value="NZ_FWFQ01000024.1"/>
</dbReference>
<dbReference type="PANTHER" id="PTHR46938">
    <property type="entry name" value="DISCOIDIN-1 SUBUNIT A-RELATED-RELATED"/>
    <property type="match status" value="1"/>
</dbReference>
<dbReference type="InterPro" id="IPR019019">
    <property type="entry name" value="H-type_lectin_domain"/>
</dbReference>